<dbReference type="Proteomes" id="UP000239888">
    <property type="component" value="Chromosome"/>
</dbReference>
<reference evidence="1 2" key="1">
    <citation type="journal article" date="2018" name="Front. Microbiol.">
        <title>Pseudomonas orientalis F9: A Potent Antagonist against Phytopathogens with Phytotoxic Effect in the Apple Flower.</title>
        <authorList>
            <person name="Zengerer V."/>
            <person name="Schmid M."/>
            <person name="Bieri M."/>
            <person name="Muller D.C."/>
            <person name="Remus-Emsermann M.N.P."/>
            <person name="Ahrens C.H."/>
            <person name="Pelludat C."/>
        </authorList>
    </citation>
    <scope>NUCLEOTIDE SEQUENCE [LARGE SCALE GENOMIC DNA]</scope>
    <source>
        <strain evidence="1 2">F9</strain>
    </source>
</reference>
<accession>A0A2L0RWH4</accession>
<dbReference type="EMBL" id="CP018049">
    <property type="protein sequence ID" value="AUZ46457.1"/>
    <property type="molecule type" value="Genomic_DNA"/>
</dbReference>
<gene>
    <name evidence="1" type="ORF">BOP93_12925</name>
</gene>
<name>A0A2L0RWH4_9PSED</name>
<dbReference type="AlphaFoldDB" id="A0A2L0RWH4"/>
<sequence length="94" mass="10258">MKLGFEEFSGVKYWLSASKKGDNPWRGEVNVRIKVGAEYGQKTIAAPEAFRTGEEAMDGARQMLQALCLSGSLRSMLPSAYEVIEGENGSKPLS</sequence>
<protein>
    <submittedName>
        <fullName evidence="1">Uncharacterized protein</fullName>
    </submittedName>
</protein>
<dbReference type="RefSeq" id="WP_104503001.1">
    <property type="nucleotide sequence ID" value="NZ_CP018049.1"/>
</dbReference>
<evidence type="ECO:0000313" key="2">
    <source>
        <dbReference type="Proteomes" id="UP000239888"/>
    </source>
</evidence>
<proteinExistence type="predicted"/>
<organism evidence="1 2">
    <name type="scientific">Pseudomonas orientalis</name>
    <dbReference type="NCBI Taxonomy" id="76758"/>
    <lineage>
        <taxon>Bacteria</taxon>
        <taxon>Pseudomonadati</taxon>
        <taxon>Pseudomonadota</taxon>
        <taxon>Gammaproteobacteria</taxon>
        <taxon>Pseudomonadales</taxon>
        <taxon>Pseudomonadaceae</taxon>
        <taxon>Pseudomonas</taxon>
    </lineage>
</organism>
<dbReference type="KEGG" id="poi:BOP93_12925"/>
<evidence type="ECO:0000313" key="1">
    <source>
        <dbReference type="EMBL" id="AUZ46457.1"/>
    </source>
</evidence>